<feature type="non-terminal residue" evidence="1">
    <location>
        <position position="1"/>
    </location>
</feature>
<keyword evidence="2" id="KW-1185">Reference proteome</keyword>
<organism evidence="1 2">
    <name type="scientific">Haematococcus lacustris</name>
    <name type="common">Green alga</name>
    <name type="synonym">Haematococcus pluvialis</name>
    <dbReference type="NCBI Taxonomy" id="44745"/>
    <lineage>
        <taxon>Eukaryota</taxon>
        <taxon>Viridiplantae</taxon>
        <taxon>Chlorophyta</taxon>
        <taxon>core chlorophytes</taxon>
        <taxon>Chlorophyceae</taxon>
        <taxon>CS clade</taxon>
        <taxon>Chlamydomonadales</taxon>
        <taxon>Haematococcaceae</taxon>
        <taxon>Haematococcus</taxon>
    </lineage>
</organism>
<evidence type="ECO:0000313" key="2">
    <source>
        <dbReference type="Proteomes" id="UP000485058"/>
    </source>
</evidence>
<comment type="caution">
    <text evidence="1">The sequence shown here is derived from an EMBL/GenBank/DDBJ whole genome shotgun (WGS) entry which is preliminary data.</text>
</comment>
<name>A0A699ZKF5_HAELA</name>
<protein>
    <submittedName>
        <fullName evidence="1">Uncharacterized protein</fullName>
    </submittedName>
</protein>
<proteinExistence type="predicted"/>
<dbReference type="EMBL" id="BLLF01002199">
    <property type="protein sequence ID" value="GFH23133.1"/>
    <property type="molecule type" value="Genomic_DNA"/>
</dbReference>
<evidence type="ECO:0000313" key="1">
    <source>
        <dbReference type="EMBL" id="GFH23133.1"/>
    </source>
</evidence>
<sequence>ESLVALFGITLAIAAKLVVKHPALTTIPPNVVITRVKSLSLALGMSMPLAGVLVAKAPALLACCVTVPGELNRDLKPHLEQVQE</sequence>
<dbReference type="Proteomes" id="UP000485058">
    <property type="component" value="Unassembled WGS sequence"/>
</dbReference>
<accession>A0A699ZKF5</accession>
<reference evidence="1 2" key="1">
    <citation type="submission" date="2020-02" db="EMBL/GenBank/DDBJ databases">
        <title>Draft genome sequence of Haematococcus lacustris strain NIES-144.</title>
        <authorList>
            <person name="Morimoto D."/>
            <person name="Nakagawa S."/>
            <person name="Yoshida T."/>
            <person name="Sawayama S."/>
        </authorList>
    </citation>
    <scope>NUCLEOTIDE SEQUENCE [LARGE SCALE GENOMIC DNA]</scope>
    <source>
        <strain evidence="1 2">NIES-144</strain>
    </source>
</reference>
<dbReference type="AlphaFoldDB" id="A0A699ZKF5"/>
<gene>
    <name evidence="1" type="ORF">HaLaN_20697</name>
</gene>
<feature type="non-terminal residue" evidence="1">
    <location>
        <position position="84"/>
    </location>
</feature>